<keyword evidence="1" id="KW-0001">2Fe-2S</keyword>
<evidence type="ECO:0000256" key="4">
    <source>
        <dbReference type="ARBA" id="ARBA00023004"/>
    </source>
</evidence>
<dbReference type="EMBL" id="CP054840">
    <property type="protein sequence ID" value="QKV54854.1"/>
    <property type="molecule type" value="Genomic_DNA"/>
</dbReference>
<evidence type="ECO:0000313" key="8">
    <source>
        <dbReference type="Proteomes" id="UP000509579"/>
    </source>
</evidence>
<dbReference type="Gene3D" id="3.10.20.30">
    <property type="match status" value="1"/>
</dbReference>
<reference evidence="7 8" key="1">
    <citation type="submission" date="2020-06" db="EMBL/GenBank/DDBJ databases">
        <title>Acidovorax antarctica sp. nov., isolated from Corinth ice sheet soil, Antarctic Fields Peninsula.</title>
        <authorList>
            <person name="Xu Q."/>
            <person name="Peng F."/>
        </authorList>
    </citation>
    <scope>NUCLEOTIDE SEQUENCE [LARGE SCALE GENOMIC DNA]</scope>
    <source>
        <strain evidence="7 8">16-35-5</strain>
    </source>
</reference>
<dbReference type="PANTHER" id="PTHR44379">
    <property type="entry name" value="OXIDOREDUCTASE WITH IRON-SULFUR SUBUNIT"/>
    <property type="match status" value="1"/>
</dbReference>
<gene>
    <name evidence="7" type="ORF">HUK68_19205</name>
</gene>
<dbReference type="Gene3D" id="1.10.150.120">
    <property type="entry name" value="[2Fe-2S]-binding domain"/>
    <property type="match status" value="1"/>
</dbReference>
<evidence type="ECO:0000259" key="6">
    <source>
        <dbReference type="PROSITE" id="PS51085"/>
    </source>
</evidence>
<sequence length="214" mass="22550">MKFKLNGNTVDADKAAADTPLLYVLRNDMQLNGPKYGCGLGQCGACAVLIDGKVARSCSIPLSVVDGKEVTTLEGLSPEATRQAQAELAQDPLFQGLRDNALQAGAAPAAQPVHLHPVQQAFIDTQAAQCGYCVNGMVMALVALFDKRPQASDEEIKKQLAYHLCRCGTHLEILDAARKARDLIAQGRGVHSAVAVVQGACATHGEAACSKELV</sequence>
<evidence type="ECO:0000256" key="2">
    <source>
        <dbReference type="ARBA" id="ARBA00022723"/>
    </source>
</evidence>
<dbReference type="InterPro" id="IPR051452">
    <property type="entry name" value="Diverse_Oxidoreductases"/>
</dbReference>
<dbReference type="Pfam" id="PF00111">
    <property type="entry name" value="Fer2"/>
    <property type="match status" value="1"/>
</dbReference>
<dbReference type="GO" id="GO:0016491">
    <property type="term" value="F:oxidoreductase activity"/>
    <property type="evidence" value="ECO:0007669"/>
    <property type="project" value="UniProtKB-KW"/>
</dbReference>
<dbReference type="SUPFAM" id="SSF47741">
    <property type="entry name" value="CO dehydrogenase ISP C-domain like"/>
    <property type="match status" value="1"/>
</dbReference>
<dbReference type="PROSITE" id="PS51085">
    <property type="entry name" value="2FE2S_FER_2"/>
    <property type="match status" value="1"/>
</dbReference>
<keyword evidence="8" id="KW-1185">Reference proteome</keyword>
<dbReference type="KEGG" id="aant:HUK68_19205"/>
<dbReference type="Proteomes" id="UP000509579">
    <property type="component" value="Chromosome"/>
</dbReference>
<dbReference type="InterPro" id="IPR001041">
    <property type="entry name" value="2Fe-2S_ferredoxin-type"/>
</dbReference>
<dbReference type="AlphaFoldDB" id="A0A6N1X684"/>
<dbReference type="GO" id="GO:0046872">
    <property type="term" value="F:metal ion binding"/>
    <property type="evidence" value="ECO:0007669"/>
    <property type="project" value="UniProtKB-KW"/>
</dbReference>
<dbReference type="GO" id="GO:0051537">
    <property type="term" value="F:2 iron, 2 sulfur cluster binding"/>
    <property type="evidence" value="ECO:0007669"/>
    <property type="project" value="UniProtKB-KW"/>
</dbReference>
<keyword evidence="5" id="KW-0411">Iron-sulfur</keyword>
<keyword evidence="4" id="KW-0408">Iron</keyword>
<proteinExistence type="predicted"/>
<dbReference type="InterPro" id="IPR002888">
    <property type="entry name" value="2Fe-2S-bd"/>
</dbReference>
<dbReference type="SUPFAM" id="SSF54292">
    <property type="entry name" value="2Fe-2S ferredoxin-like"/>
    <property type="match status" value="1"/>
</dbReference>
<dbReference type="InterPro" id="IPR036010">
    <property type="entry name" value="2Fe-2S_ferredoxin-like_sf"/>
</dbReference>
<accession>A0A6N1X684</accession>
<feature type="domain" description="2Fe-2S ferredoxin-type" evidence="6">
    <location>
        <begin position="1"/>
        <end position="76"/>
    </location>
</feature>
<evidence type="ECO:0000256" key="3">
    <source>
        <dbReference type="ARBA" id="ARBA00023002"/>
    </source>
</evidence>
<evidence type="ECO:0000256" key="1">
    <source>
        <dbReference type="ARBA" id="ARBA00022714"/>
    </source>
</evidence>
<dbReference type="InterPro" id="IPR006058">
    <property type="entry name" value="2Fe2S_fd_BS"/>
</dbReference>
<organism evidence="7 8">
    <name type="scientific">Comamonas antarctica</name>
    <dbReference type="NCBI Taxonomy" id="2743470"/>
    <lineage>
        <taxon>Bacteria</taxon>
        <taxon>Pseudomonadati</taxon>
        <taxon>Pseudomonadota</taxon>
        <taxon>Betaproteobacteria</taxon>
        <taxon>Burkholderiales</taxon>
        <taxon>Comamonadaceae</taxon>
        <taxon>Comamonas</taxon>
    </lineage>
</organism>
<dbReference type="PANTHER" id="PTHR44379:SF6">
    <property type="entry name" value="BLR6046 PROTEIN"/>
    <property type="match status" value="1"/>
</dbReference>
<dbReference type="PROSITE" id="PS00197">
    <property type="entry name" value="2FE2S_FER_1"/>
    <property type="match status" value="1"/>
</dbReference>
<evidence type="ECO:0000313" key="7">
    <source>
        <dbReference type="EMBL" id="QKV54854.1"/>
    </source>
</evidence>
<keyword evidence="2" id="KW-0479">Metal-binding</keyword>
<evidence type="ECO:0000256" key="5">
    <source>
        <dbReference type="ARBA" id="ARBA00023014"/>
    </source>
</evidence>
<dbReference type="InterPro" id="IPR036884">
    <property type="entry name" value="2Fe-2S-bd_dom_sf"/>
</dbReference>
<protein>
    <submittedName>
        <fullName evidence="7">(2Fe-2S)-binding protein</fullName>
    </submittedName>
</protein>
<name>A0A6N1X684_9BURK</name>
<keyword evidence="3" id="KW-0560">Oxidoreductase</keyword>
<dbReference type="RefSeq" id="WP_175505650.1">
    <property type="nucleotide sequence ID" value="NZ_CP054840.1"/>
</dbReference>
<dbReference type="InterPro" id="IPR012675">
    <property type="entry name" value="Beta-grasp_dom_sf"/>
</dbReference>
<dbReference type="Pfam" id="PF01799">
    <property type="entry name" value="Fer2_2"/>
    <property type="match status" value="1"/>
</dbReference>